<dbReference type="AlphaFoldDB" id="A0A5Q3QHM1"/>
<dbReference type="RefSeq" id="WP_154077536.1">
    <property type="nucleotide sequence ID" value="NZ_CP045929.1"/>
</dbReference>
<dbReference type="EMBL" id="CP045929">
    <property type="protein sequence ID" value="QGK70959.1"/>
    <property type="molecule type" value="Genomic_DNA"/>
</dbReference>
<dbReference type="PANTHER" id="PTHR30283:SF4">
    <property type="entry name" value="PEROXIDE STRESS RESISTANCE PROTEIN YAAA"/>
    <property type="match status" value="1"/>
</dbReference>
<proteinExistence type="predicted"/>
<dbReference type="InterPro" id="IPR005583">
    <property type="entry name" value="YaaA"/>
</dbReference>
<dbReference type="KEGG" id="sace:GIY23_16840"/>
<dbReference type="Pfam" id="PF03883">
    <property type="entry name" value="H2O2_YaaD"/>
    <property type="match status" value="1"/>
</dbReference>
<evidence type="ECO:0000313" key="2">
    <source>
        <dbReference type="EMBL" id="QGK70959.1"/>
    </source>
</evidence>
<accession>A0A5Q3QHM1</accession>
<protein>
    <submittedName>
        <fullName evidence="2">Peroxide stress protein YaaA</fullName>
    </submittedName>
</protein>
<keyword evidence="3" id="KW-1185">Reference proteome</keyword>
<evidence type="ECO:0000256" key="1">
    <source>
        <dbReference type="SAM" id="MobiDB-lite"/>
    </source>
</evidence>
<evidence type="ECO:0000313" key="3">
    <source>
        <dbReference type="Proteomes" id="UP000371041"/>
    </source>
</evidence>
<dbReference type="GO" id="GO:0005829">
    <property type="term" value="C:cytosol"/>
    <property type="evidence" value="ECO:0007669"/>
    <property type="project" value="TreeGrafter"/>
</dbReference>
<organism evidence="2 3">
    <name type="scientific">Allosaccharopolyspora coralli</name>
    <dbReference type="NCBI Taxonomy" id="2665642"/>
    <lineage>
        <taxon>Bacteria</taxon>
        <taxon>Bacillati</taxon>
        <taxon>Actinomycetota</taxon>
        <taxon>Actinomycetes</taxon>
        <taxon>Pseudonocardiales</taxon>
        <taxon>Pseudonocardiaceae</taxon>
        <taxon>Allosaccharopolyspora</taxon>
    </lineage>
</organism>
<name>A0A5Q3QHM1_9PSEU</name>
<dbReference type="PANTHER" id="PTHR30283">
    <property type="entry name" value="PEROXIDE STRESS RESPONSE PROTEIN YAAA"/>
    <property type="match status" value="1"/>
</dbReference>
<dbReference type="Proteomes" id="UP000371041">
    <property type="component" value="Chromosome"/>
</dbReference>
<feature type="region of interest" description="Disordered" evidence="1">
    <location>
        <begin position="1"/>
        <end position="20"/>
    </location>
</feature>
<gene>
    <name evidence="2" type="primary">yaaA</name>
    <name evidence="2" type="ORF">GIY23_16840</name>
</gene>
<sequence>MLVLLPPSETKANGGDGPPLDLSALAHPDLTETRRAVVSALVDLADDVPSSLRLLGLSERRTDEVERNAALLGSPTMPGLLRYTGVLYDALDVGSLTESERARADERLAVGSALFGLVRGTDRIPAYRLSAGNSLPNLGTLRGVWRPVLEPLLSAREDLVVDLRSGAYTALARVPEALTVRVLTETQDGQRSVVSHHNKAHKGELARALARVPQEPRDVEDVITVAKDSGLRVERESEHQLCIVVPAA</sequence>
<reference evidence="3" key="1">
    <citation type="submission" date="2019-11" db="EMBL/GenBank/DDBJ databases">
        <title>The complete genome sequence of Saccharopolyspora sp. E2A.</title>
        <authorList>
            <person name="Zhang G."/>
        </authorList>
    </citation>
    <scope>NUCLEOTIDE SEQUENCE [LARGE SCALE GENOMIC DNA]</scope>
    <source>
        <strain evidence="3">E2A</strain>
    </source>
</reference>
<dbReference type="GO" id="GO:0033194">
    <property type="term" value="P:response to hydroperoxide"/>
    <property type="evidence" value="ECO:0007669"/>
    <property type="project" value="TreeGrafter"/>
</dbReference>
<dbReference type="NCBIfam" id="NF002544">
    <property type="entry name" value="PRK02101.2-1"/>
    <property type="match status" value="1"/>
</dbReference>